<dbReference type="Pfam" id="PF03109">
    <property type="entry name" value="ABC1"/>
    <property type="match status" value="1"/>
</dbReference>
<dbReference type="InterPro" id="IPR011009">
    <property type="entry name" value="Kinase-like_dom_sf"/>
</dbReference>
<dbReference type="OrthoDB" id="9795390at2"/>
<accession>A0A3A9KCK6</accession>
<reference evidence="4 5" key="1">
    <citation type="submission" date="2017-10" db="EMBL/GenBank/DDBJ databases">
        <title>Bacillus sp. nov., a halophilic bacterium isolated from a Keqin Lake.</title>
        <authorList>
            <person name="Wang H."/>
        </authorList>
    </citation>
    <scope>NUCLEOTIDE SEQUENCE [LARGE SCALE GENOMIC DNA]</scope>
    <source>
        <strain evidence="4 5">KCTC 13187</strain>
    </source>
</reference>
<dbReference type="Gene3D" id="1.10.510.10">
    <property type="entry name" value="Transferase(Phosphotransferase) domain 1"/>
    <property type="match status" value="1"/>
</dbReference>
<comment type="caution">
    <text evidence="4">The sequence shown here is derived from an EMBL/GenBank/DDBJ whole genome shotgun (WGS) entry which is preliminary data.</text>
</comment>
<dbReference type="GO" id="GO:0005524">
    <property type="term" value="F:ATP binding"/>
    <property type="evidence" value="ECO:0007669"/>
    <property type="project" value="InterPro"/>
</dbReference>
<feature type="transmembrane region" description="Helical" evidence="2">
    <location>
        <begin position="524"/>
        <end position="543"/>
    </location>
</feature>
<keyword evidence="2" id="KW-0472">Membrane</keyword>
<protein>
    <submittedName>
        <fullName evidence="4">ABC transporter</fullName>
    </submittedName>
</protein>
<dbReference type="EMBL" id="PDOE01000001">
    <property type="protein sequence ID" value="RKL68490.1"/>
    <property type="molecule type" value="Genomic_DNA"/>
</dbReference>
<feature type="domain" description="Protein kinase" evidence="3">
    <location>
        <begin position="125"/>
        <end position="459"/>
    </location>
</feature>
<evidence type="ECO:0000259" key="3">
    <source>
        <dbReference type="PROSITE" id="PS50011"/>
    </source>
</evidence>
<dbReference type="AlphaFoldDB" id="A0A3A9KCK6"/>
<dbReference type="Proteomes" id="UP000281498">
    <property type="component" value="Unassembled WGS sequence"/>
</dbReference>
<gene>
    <name evidence="4" type="ORF">CR203_00065</name>
</gene>
<feature type="transmembrane region" description="Helical" evidence="2">
    <location>
        <begin position="12"/>
        <end position="33"/>
    </location>
</feature>
<evidence type="ECO:0000256" key="2">
    <source>
        <dbReference type="SAM" id="Phobius"/>
    </source>
</evidence>
<dbReference type="GO" id="GO:0004672">
    <property type="term" value="F:protein kinase activity"/>
    <property type="evidence" value="ECO:0007669"/>
    <property type="project" value="InterPro"/>
</dbReference>
<dbReference type="InterPro" id="IPR000719">
    <property type="entry name" value="Prot_kinase_dom"/>
</dbReference>
<dbReference type="PROSITE" id="PS50011">
    <property type="entry name" value="PROTEIN_KINASE_DOM"/>
    <property type="match status" value="1"/>
</dbReference>
<name>A0A3A9KCK6_9BACI</name>
<comment type="similarity">
    <text evidence="1">Belongs to the protein kinase superfamily. ADCK protein kinase family.</text>
</comment>
<keyword evidence="5" id="KW-1185">Reference proteome</keyword>
<dbReference type="InterPro" id="IPR050154">
    <property type="entry name" value="UbiB_kinase"/>
</dbReference>
<evidence type="ECO:0000313" key="4">
    <source>
        <dbReference type="EMBL" id="RKL68490.1"/>
    </source>
</evidence>
<dbReference type="InterPro" id="IPR004147">
    <property type="entry name" value="ABC1_dom"/>
</dbReference>
<keyword evidence="2" id="KW-0812">Transmembrane</keyword>
<proteinExistence type="inferred from homology"/>
<sequence>MFIGRHNVKNFSLYRITVIVIMFLKFVLQLYIFNKTHNNWDSTSHQKWEQLLKKQAIEYREKALKLEGLMIKVGQFLSTRADIMPEVFLKELADLIDQVPPVPAEVSKKILEDEWGQPISNRLSQISDKPIASASIGEVYKGTLKNGQEVAIKIKRNHIDKIIRTDFKALRIVLWITRTCTKFGKEVDTKALFKEVVSIIGDELNYYKELKNAQNFQKRFSHSQDYYIPQFFEEFCTKKVLVMEWIEGRKVTELSFLKKHQIDHKDTARRLFQFFIDQLLDYGMFHADPHQGNILITKEGQIVILDFGMVGDISRDDAKRIRKMIQGFVLDDYQLVISQLEDLGFLLPKANKQKLQTLLKTYVDMYLEEDITQLDQHKVEEIFNDLQEIVREQPIQLPAEFAFLGRAASIGIGVLTIIDPKIDFIELGKPVVAKWLEDTDDDRGNIKMQVLKESVKPLLSLPRNLNSYLEAPHEQRKSEERRQWRQFDHQRYILLIISSVCGFFFSSLLLFVSLIFSFPLLQSFMALVTLVFLIATVFSFIIHKRWVKKLDNKF</sequence>
<evidence type="ECO:0000256" key="1">
    <source>
        <dbReference type="ARBA" id="ARBA00009670"/>
    </source>
</evidence>
<dbReference type="SUPFAM" id="SSF56112">
    <property type="entry name" value="Protein kinase-like (PK-like)"/>
    <property type="match status" value="1"/>
</dbReference>
<dbReference type="CDD" id="cd05121">
    <property type="entry name" value="ABC1_ADCK3-like"/>
    <property type="match status" value="1"/>
</dbReference>
<feature type="transmembrane region" description="Helical" evidence="2">
    <location>
        <begin position="492"/>
        <end position="518"/>
    </location>
</feature>
<organism evidence="4 5">
    <name type="scientific">Salipaludibacillus neizhouensis</name>
    <dbReference type="NCBI Taxonomy" id="885475"/>
    <lineage>
        <taxon>Bacteria</taxon>
        <taxon>Bacillati</taxon>
        <taxon>Bacillota</taxon>
        <taxon>Bacilli</taxon>
        <taxon>Bacillales</taxon>
        <taxon>Bacillaceae</taxon>
    </lineage>
</organism>
<keyword evidence="2" id="KW-1133">Transmembrane helix</keyword>
<dbReference type="PANTHER" id="PTHR10566:SF113">
    <property type="entry name" value="PROTEIN ACTIVITY OF BC1 COMPLEX KINASE 7, CHLOROPLASTIC"/>
    <property type="match status" value="1"/>
</dbReference>
<dbReference type="PANTHER" id="PTHR10566">
    <property type="entry name" value="CHAPERONE-ACTIVITY OF BC1 COMPLEX CABC1 -RELATED"/>
    <property type="match status" value="1"/>
</dbReference>
<evidence type="ECO:0000313" key="5">
    <source>
        <dbReference type="Proteomes" id="UP000281498"/>
    </source>
</evidence>